<evidence type="ECO:0000259" key="1">
    <source>
        <dbReference type="Pfam" id="PF17389"/>
    </source>
</evidence>
<dbReference type="PANTHER" id="PTHR34987">
    <property type="entry name" value="C, PUTATIVE (AFU_ORTHOLOGUE AFUA_3G02880)-RELATED"/>
    <property type="match status" value="1"/>
</dbReference>
<dbReference type="Gene3D" id="2.60.120.260">
    <property type="entry name" value="Galactose-binding domain-like"/>
    <property type="match status" value="2"/>
</dbReference>
<proteinExistence type="predicted"/>
<dbReference type="InterPro" id="IPR012341">
    <property type="entry name" value="6hp_glycosidase-like_sf"/>
</dbReference>
<reference evidence="3" key="1">
    <citation type="submission" date="2023-03" db="EMBL/GenBank/DDBJ databases">
        <title>Lomoglobus Profundus gen. nov., sp. nov., a novel member of the phylum Verrucomicrobia, isolated from deep-marine sediment of South China Sea.</title>
        <authorList>
            <person name="Ahmad T."/>
            <person name="Ishaq S.E."/>
            <person name="Wang F."/>
        </authorList>
    </citation>
    <scope>NUCLEOTIDE SEQUENCE</scope>
    <source>
        <strain evidence="3">LMO-M01</strain>
    </source>
</reference>
<keyword evidence="4" id="KW-1185">Reference proteome</keyword>
<dbReference type="Pfam" id="PF17390">
    <property type="entry name" value="Bac_rhamnosid_C"/>
    <property type="match status" value="1"/>
</dbReference>
<evidence type="ECO:0000313" key="4">
    <source>
        <dbReference type="Proteomes" id="UP001218638"/>
    </source>
</evidence>
<dbReference type="InterPro" id="IPR008928">
    <property type="entry name" value="6-hairpin_glycosidase_sf"/>
</dbReference>
<name>A0AAF0I7S6_9BACT</name>
<dbReference type="EMBL" id="CP119075">
    <property type="protein sequence ID" value="WED66976.1"/>
    <property type="molecule type" value="Genomic_DNA"/>
</dbReference>
<dbReference type="InterPro" id="IPR008979">
    <property type="entry name" value="Galactose-bd-like_sf"/>
</dbReference>
<dbReference type="Gene3D" id="2.60.420.10">
    <property type="entry name" value="Maltose phosphorylase, domain 3"/>
    <property type="match status" value="1"/>
</dbReference>
<dbReference type="AlphaFoldDB" id="A0AAF0I7S6"/>
<dbReference type="GO" id="GO:0005975">
    <property type="term" value="P:carbohydrate metabolic process"/>
    <property type="evidence" value="ECO:0007669"/>
    <property type="project" value="InterPro"/>
</dbReference>
<dbReference type="InterPro" id="IPR035398">
    <property type="entry name" value="Bac_rhamnosid_C"/>
</dbReference>
<feature type="domain" description="Alpha-L-rhamnosidase C-terminal" evidence="2">
    <location>
        <begin position="742"/>
        <end position="810"/>
    </location>
</feature>
<dbReference type="InterPro" id="IPR035396">
    <property type="entry name" value="Bac_rhamnosid6H"/>
</dbReference>
<sequence length="822" mass="91223">MSDSRSAPLPFKQGASWIWSAEGTHAESPVGAESPSHYKVRRFRREWELADAADAHGVIHVSADSRYVLYCNGAFVGRGPAKGDIHHHFYDSYDIGPFLRTGRNVIAALVWDMSSVAHRPTALGAPCSVMTYAGGFLLQGTVAGAGADEVLDTGRGGWRVAIDQAYRFQNDGTRFEGYHGYFEERVDTELPQGWLDAGFDASAWADATTLYPAERREERRDPASPYGLVPRLIPPLEEGAPVTFADAFLPGGGALSADWAKLLDNSSTGAPATATLPAHSEIEVIFDTGTITTGYPLLRAAEGAGATVRLTYAEALRLPWDTPEAELLGEQQPLENLASHFADEGTGWTFDRRGRISGWSDVWRPAGDADATYEPLHWRAFRYVSLHLKTGAQPLTLRAVSYRYSAYPYEEKADFACADASWSKIWDAGLRTMRLCSHETFEDCPHYEQMQYAGDTMITSHLGMLTSGDYRLSRQALLQFDWSRGPEGLTQSRFPSRLLQVIPSWSLHWITAVRDFGLCSGDLDTVKEVLPGMQGVLDWFRRHRDVSGLPAKLPYWNITDWCPWWPRGVVPGADSDPTCIIASQWILALDEVAQMCDWLGRDAEAATLREEAAVARQQLHELFWSETEGLYFDRPGGPEVSLYGNAWAVVCGAANDATCERLKQRFPHDEKLAPGSFFAWHTVFTAMVRMGTYDEMPNLLGPWHESIALGLDTFVEENSYWRSLCHAWSAHPVLEFLNRVLGVRPTSPGFATIRVQPHPCGLPWAKGRVCTPRGMVRVDWRRAGDEWRISIDSPPDTPVEIVLPDGSVHESPGGAWSWGANA</sequence>
<evidence type="ECO:0000313" key="3">
    <source>
        <dbReference type="EMBL" id="WED66976.1"/>
    </source>
</evidence>
<protein>
    <submittedName>
        <fullName evidence="3">Alpha-L-rhamnosidase C-terminal domain-containing protein</fullName>
    </submittedName>
</protein>
<dbReference type="RefSeq" id="WP_330929691.1">
    <property type="nucleotide sequence ID" value="NZ_CP119075.1"/>
</dbReference>
<feature type="domain" description="Alpha-L-rhamnosidase six-hairpin glycosidase" evidence="1">
    <location>
        <begin position="411"/>
        <end position="631"/>
    </location>
</feature>
<gene>
    <name evidence="3" type="ORF">PXH66_08950</name>
</gene>
<dbReference type="SUPFAM" id="SSF49785">
    <property type="entry name" value="Galactose-binding domain-like"/>
    <property type="match status" value="1"/>
</dbReference>
<accession>A0AAF0I7S6</accession>
<evidence type="ECO:0000259" key="2">
    <source>
        <dbReference type="Pfam" id="PF17390"/>
    </source>
</evidence>
<dbReference type="Pfam" id="PF17389">
    <property type="entry name" value="Bac_rhamnosid6H"/>
    <property type="match status" value="1"/>
</dbReference>
<dbReference type="PANTHER" id="PTHR34987:SF2">
    <property type="entry name" value="B, PUTATIVE (AFU_ORTHOLOGUE AFUA_7G05040)-RELATED"/>
    <property type="match status" value="1"/>
</dbReference>
<dbReference type="SUPFAM" id="SSF48208">
    <property type="entry name" value="Six-hairpin glycosidases"/>
    <property type="match status" value="1"/>
</dbReference>
<dbReference type="Gene3D" id="1.50.10.10">
    <property type="match status" value="1"/>
</dbReference>
<organism evidence="3 4">
    <name type="scientific">Synoicihabitans lomoniglobus</name>
    <dbReference type="NCBI Taxonomy" id="2909285"/>
    <lineage>
        <taxon>Bacteria</taxon>
        <taxon>Pseudomonadati</taxon>
        <taxon>Verrucomicrobiota</taxon>
        <taxon>Opitutia</taxon>
        <taxon>Opitutales</taxon>
        <taxon>Opitutaceae</taxon>
        <taxon>Synoicihabitans</taxon>
    </lineage>
</organism>
<dbReference type="KEGG" id="slom:PXH66_08950"/>
<dbReference type="Proteomes" id="UP001218638">
    <property type="component" value="Chromosome"/>
</dbReference>